<dbReference type="AlphaFoldDB" id="A0A4U6T9M9"/>
<evidence type="ECO:0000313" key="2">
    <source>
        <dbReference type="EMBL" id="TKV97981.1"/>
    </source>
</evidence>
<proteinExistence type="predicted"/>
<evidence type="ECO:0000313" key="3">
    <source>
        <dbReference type="Proteomes" id="UP000298652"/>
    </source>
</evidence>
<evidence type="ECO:0000256" key="1">
    <source>
        <dbReference type="SAM" id="SignalP"/>
    </source>
</evidence>
<dbReference type="Gramene" id="TKV97981">
    <property type="protein sequence ID" value="TKV97981"/>
    <property type="gene ID" value="SEVIR_9G529701v2"/>
</dbReference>
<gene>
    <name evidence="2" type="ORF">SEVIR_9G529701v2</name>
</gene>
<dbReference type="Proteomes" id="UP000298652">
    <property type="component" value="Chromosome 9"/>
</dbReference>
<organism evidence="2 3">
    <name type="scientific">Setaria viridis</name>
    <name type="common">Green bristlegrass</name>
    <name type="synonym">Setaria italica subsp. viridis</name>
    <dbReference type="NCBI Taxonomy" id="4556"/>
    <lineage>
        <taxon>Eukaryota</taxon>
        <taxon>Viridiplantae</taxon>
        <taxon>Streptophyta</taxon>
        <taxon>Embryophyta</taxon>
        <taxon>Tracheophyta</taxon>
        <taxon>Spermatophyta</taxon>
        <taxon>Magnoliopsida</taxon>
        <taxon>Liliopsida</taxon>
        <taxon>Poales</taxon>
        <taxon>Poaceae</taxon>
        <taxon>PACMAD clade</taxon>
        <taxon>Panicoideae</taxon>
        <taxon>Panicodae</taxon>
        <taxon>Paniceae</taxon>
        <taxon>Cenchrinae</taxon>
        <taxon>Setaria</taxon>
    </lineage>
</organism>
<reference evidence="2" key="1">
    <citation type="submission" date="2019-03" db="EMBL/GenBank/DDBJ databases">
        <title>WGS assembly of Setaria viridis.</title>
        <authorList>
            <person name="Huang P."/>
            <person name="Jenkins J."/>
            <person name="Grimwood J."/>
            <person name="Barry K."/>
            <person name="Healey A."/>
            <person name="Mamidi S."/>
            <person name="Sreedasyam A."/>
            <person name="Shu S."/>
            <person name="Feldman M."/>
            <person name="Wu J."/>
            <person name="Yu Y."/>
            <person name="Chen C."/>
            <person name="Johnson J."/>
            <person name="Rokhsar D."/>
            <person name="Baxter I."/>
            <person name="Schmutz J."/>
            <person name="Brutnell T."/>
            <person name="Kellogg E."/>
        </authorList>
    </citation>
    <scope>NUCLEOTIDE SEQUENCE [LARGE SCALE GENOMIC DNA]</scope>
</reference>
<name>A0A4U6T9M9_SETVI</name>
<keyword evidence="3" id="KW-1185">Reference proteome</keyword>
<feature type="chain" id="PRO_5020521656" evidence="1">
    <location>
        <begin position="19"/>
        <end position="69"/>
    </location>
</feature>
<feature type="signal peptide" evidence="1">
    <location>
        <begin position="1"/>
        <end position="18"/>
    </location>
</feature>
<keyword evidence="1" id="KW-0732">Signal</keyword>
<protein>
    <submittedName>
        <fullName evidence="2">Uncharacterized protein</fullName>
    </submittedName>
</protein>
<dbReference type="EMBL" id="CM016560">
    <property type="protein sequence ID" value="TKV97981.1"/>
    <property type="molecule type" value="Genomic_DNA"/>
</dbReference>
<sequence length="69" mass="7948">MAYLTFVNLYLLINQVGSIEISVVDIHETVSDILRHVKSRYETHMLSFTLEKKCAMCVAKCFKVVLQLL</sequence>
<accession>A0A4U6T9M9</accession>